<dbReference type="NCBIfam" id="NF006825">
    <property type="entry name" value="PRK09347.1-2"/>
    <property type="match status" value="1"/>
</dbReference>
<dbReference type="Gene3D" id="1.10.286.10">
    <property type="match status" value="1"/>
</dbReference>
<evidence type="ECO:0000256" key="1">
    <source>
        <dbReference type="ARBA" id="ARBA00001052"/>
    </source>
</evidence>
<keyword evidence="5 6" id="KW-0378">Hydrolase</keyword>
<keyword evidence="9" id="KW-1185">Reference proteome</keyword>
<dbReference type="InterPro" id="IPR001474">
    <property type="entry name" value="GTP_CycHdrlase_I"/>
</dbReference>
<dbReference type="InterPro" id="IPR020602">
    <property type="entry name" value="GTP_CycHdrlase_I_dom"/>
</dbReference>
<comment type="caution">
    <text evidence="8">The sequence shown here is derived from an EMBL/GenBank/DDBJ whole genome shotgun (WGS) entry which is preliminary data.</text>
</comment>
<dbReference type="RefSeq" id="WP_154326704.1">
    <property type="nucleotide sequence ID" value="NZ_CP045696.1"/>
</dbReference>
<gene>
    <name evidence="6 8" type="primary">folE</name>
    <name evidence="8" type="ORF">FYJ29_06445</name>
</gene>
<feature type="binding site" evidence="6">
    <location>
        <position position="160"/>
    </location>
    <ligand>
        <name>Zn(2+)</name>
        <dbReference type="ChEBI" id="CHEBI:29105"/>
    </ligand>
</feature>
<dbReference type="HAMAP" id="MF_00223">
    <property type="entry name" value="FolE"/>
    <property type="match status" value="1"/>
</dbReference>
<keyword evidence="6" id="KW-0547">Nucleotide-binding</keyword>
<dbReference type="UniPathway" id="UPA00848">
    <property type="reaction ID" value="UER00151"/>
</dbReference>
<dbReference type="PROSITE" id="PS00860">
    <property type="entry name" value="GTP_CYCLOHYDROL_1_2"/>
    <property type="match status" value="1"/>
</dbReference>
<evidence type="ECO:0000256" key="5">
    <source>
        <dbReference type="ARBA" id="ARBA00022801"/>
    </source>
</evidence>
<comment type="subunit">
    <text evidence="6">Homopolymer.</text>
</comment>
<sequence length="199" mass="22466">MNNTPSNHCNCDTQLIDTIAEHYRAILQLIGEDPSREGLVKTPRRAAKALLENTRGYRQDAEAIIASAVFEHPGSHMVIVKDIEFYSLCEHHILPFFGKVSVGYIPDGKIVGLSKLARTVDAYARRLQVQERLTGEICDAVDHALPNKGVIVACEASHLCMKMRGVEKQESTTFTMHYKGAFEDVRLRQEFFELLHQQK</sequence>
<comment type="similarity">
    <text evidence="3 6">Belongs to the GTP cyclohydrolase I family.</text>
</comment>
<dbReference type="SUPFAM" id="SSF55620">
    <property type="entry name" value="Tetrahydrobiopterin biosynthesis enzymes-like"/>
    <property type="match status" value="1"/>
</dbReference>
<dbReference type="GO" id="GO:0003934">
    <property type="term" value="F:GTP cyclohydrolase I activity"/>
    <property type="evidence" value="ECO:0007669"/>
    <property type="project" value="UniProtKB-UniRule"/>
</dbReference>
<evidence type="ECO:0000313" key="8">
    <source>
        <dbReference type="EMBL" id="MSS17398.1"/>
    </source>
</evidence>
<protein>
    <recommendedName>
        <fullName evidence="6">GTP cyclohydrolase 1</fullName>
        <ecNumber evidence="6">3.5.4.16</ecNumber>
    </recommendedName>
    <alternativeName>
        <fullName evidence="6">GTP cyclohydrolase I</fullName>
        <shortName evidence="6">GTP-CH-I</shortName>
    </alternativeName>
</protein>
<evidence type="ECO:0000256" key="4">
    <source>
        <dbReference type="ARBA" id="ARBA00022563"/>
    </source>
</evidence>
<evidence type="ECO:0000256" key="2">
    <source>
        <dbReference type="ARBA" id="ARBA00005080"/>
    </source>
</evidence>
<dbReference type="GO" id="GO:0008270">
    <property type="term" value="F:zinc ion binding"/>
    <property type="evidence" value="ECO:0007669"/>
    <property type="project" value="UniProtKB-UniRule"/>
</dbReference>
<dbReference type="InterPro" id="IPR043134">
    <property type="entry name" value="GTP-CH-I_N"/>
</dbReference>
<dbReference type="Pfam" id="PF01227">
    <property type="entry name" value="GTP_cyclohydroI"/>
    <property type="match status" value="1"/>
</dbReference>
<feature type="domain" description="GTP cyclohydrolase I" evidence="7">
    <location>
        <begin position="19"/>
        <end position="195"/>
    </location>
</feature>
<dbReference type="Proteomes" id="UP000483362">
    <property type="component" value="Unassembled WGS sequence"/>
</dbReference>
<dbReference type="PANTHER" id="PTHR11109:SF7">
    <property type="entry name" value="GTP CYCLOHYDROLASE 1"/>
    <property type="match status" value="1"/>
</dbReference>
<evidence type="ECO:0000313" key="9">
    <source>
        <dbReference type="Proteomes" id="UP000483362"/>
    </source>
</evidence>
<name>A0A6L5XDN6_9BACT</name>
<keyword evidence="6" id="KW-0862">Zinc</keyword>
<reference evidence="8 9" key="1">
    <citation type="submission" date="2019-08" db="EMBL/GenBank/DDBJ databases">
        <title>In-depth cultivation of the pig gut microbiome towards novel bacterial diversity and tailored functional studies.</title>
        <authorList>
            <person name="Wylensek D."/>
            <person name="Hitch T.C.A."/>
            <person name="Clavel T."/>
        </authorList>
    </citation>
    <scope>NUCLEOTIDE SEQUENCE [LARGE SCALE GENOMIC DNA]</scope>
    <source>
        <strain evidence="8 9">Oil-RF-744-WCA-WT-10</strain>
    </source>
</reference>
<accession>A0A6L5XDN6</accession>
<keyword evidence="4 6" id="KW-0554">One-carbon metabolism</keyword>
<dbReference type="FunFam" id="3.30.1130.10:FF:000001">
    <property type="entry name" value="GTP cyclohydrolase 1"/>
    <property type="match status" value="1"/>
</dbReference>
<feature type="binding site" evidence="6">
    <location>
        <position position="92"/>
    </location>
    <ligand>
        <name>Zn(2+)</name>
        <dbReference type="ChEBI" id="CHEBI:29105"/>
    </ligand>
</feature>
<dbReference type="GO" id="GO:0006729">
    <property type="term" value="P:tetrahydrobiopterin biosynthetic process"/>
    <property type="evidence" value="ECO:0007669"/>
    <property type="project" value="TreeGrafter"/>
</dbReference>
<dbReference type="GO" id="GO:0006730">
    <property type="term" value="P:one-carbon metabolic process"/>
    <property type="evidence" value="ECO:0007669"/>
    <property type="project" value="UniProtKB-UniRule"/>
</dbReference>
<proteinExistence type="inferred from homology"/>
<dbReference type="NCBIfam" id="TIGR00063">
    <property type="entry name" value="folE"/>
    <property type="match status" value="1"/>
</dbReference>
<dbReference type="InterPro" id="IPR043133">
    <property type="entry name" value="GTP-CH-I_C/QueF"/>
</dbReference>
<dbReference type="InterPro" id="IPR018234">
    <property type="entry name" value="GTP_CycHdrlase_I_CS"/>
</dbReference>
<evidence type="ECO:0000256" key="6">
    <source>
        <dbReference type="HAMAP-Rule" id="MF_00223"/>
    </source>
</evidence>
<dbReference type="AlphaFoldDB" id="A0A6L5XDN6"/>
<evidence type="ECO:0000256" key="3">
    <source>
        <dbReference type="ARBA" id="ARBA00008085"/>
    </source>
</evidence>
<dbReference type="EC" id="3.5.4.16" evidence="6"/>
<comment type="catalytic activity">
    <reaction evidence="1 6">
        <text>GTP + H2O = 7,8-dihydroneopterin 3'-triphosphate + formate + H(+)</text>
        <dbReference type="Rhea" id="RHEA:17473"/>
        <dbReference type="ChEBI" id="CHEBI:15377"/>
        <dbReference type="ChEBI" id="CHEBI:15378"/>
        <dbReference type="ChEBI" id="CHEBI:15740"/>
        <dbReference type="ChEBI" id="CHEBI:37565"/>
        <dbReference type="ChEBI" id="CHEBI:58462"/>
        <dbReference type="EC" id="3.5.4.16"/>
    </reaction>
</comment>
<evidence type="ECO:0000259" key="7">
    <source>
        <dbReference type="Pfam" id="PF01227"/>
    </source>
</evidence>
<dbReference type="PANTHER" id="PTHR11109">
    <property type="entry name" value="GTP CYCLOHYDROLASE I"/>
    <property type="match status" value="1"/>
</dbReference>
<feature type="binding site" evidence="6">
    <location>
        <position position="89"/>
    </location>
    <ligand>
        <name>Zn(2+)</name>
        <dbReference type="ChEBI" id="CHEBI:29105"/>
    </ligand>
</feature>
<dbReference type="GO" id="GO:0046654">
    <property type="term" value="P:tetrahydrofolate biosynthetic process"/>
    <property type="evidence" value="ECO:0007669"/>
    <property type="project" value="UniProtKB-UniRule"/>
</dbReference>
<dbReference type="EMBL" id="VULT01000008">
    <property type="protein sequence ID" value="MSS17398.1"/>
    <property type="molecule type" value="Genomic_DNA"/>
</dbReference>
<dbReference type="Gene3D" id="3.30.1130.10">
    <property type="match status" value="1"/>
</dbReference>
<keyword evidence="6" id="KW-0479">Metal-binding</keyword>
<dbReference type="GO" id="GO:0005737">
    <property type="term" value="C:cytoplasm"/>
    <property type="evidence" value="ECO:0007669"/>
    <property type="project" value="TreeGrafter"/>
</dbReference>
<organism evidence="8 9">
    <name type="scientific">Sodaliphilus pleomorphus</name>
    <dbReference type="NCBI Taxonomy" id="2606626"/>
    <lineage>
        <taxon>Bacteria</taxon>
        <taxon>Pseudomonadati</taxon>
        <taxon>Bacteroidota</taxon>
        <taxon>Bacteroidia</taxon>
        <taxon>Bacteroidales</taxon>
        <taxon>Muribaculaceae</taxon>
        <taxon>Sodaliphilus</taxon>
    </lineage>
</organism>
<dbReference type="NCBIfam" id="NF006826">
    <property type="entry name" value="PRK09347.1-3"/>
    <property type="match status" value="1"/>
</dbReference>
<dbReference type="GO" id="GO:0005525">
    <property type="term" value="F:GTP binding"/>
    <property type="evidence" value="ECO:0007669"/>
    <property type="project" value="UniProtKB-KW"/>
</dbReference>
<keyword evidence="6" id="KW-0342">GTP-binding</keyword>
<comment type="pathway">
    <text evidence="2 6">Cofactor biosynthesis; 7,8-dihydroneopterin triphosphate biosynthesis; 7,8-dihydroneopterin triphosphate from GTP: step 1/1.</text>
</comment>